<comment type="caution">
    <text evidence="3">The sequence shown here is derived from an EMBL/GenBank/DDBJ whole genome shotgun (WGS) entry which is preliminary data.</text>
</comment>
<accession>A0A9X3IRA3</accession>
<evidence type="ECO:0000313" key="3">
    <source>
        <dbReference type="EMBL" id="MCY0963624.1"/>
    </source>
</evidence>
<protein>
    <submittedName>
        <fullName evidence="3">Sulfurtransferase TusA family protein</fullName>
    </submittedName>
</protein>
<dbReference type="InterPro" id="IPR036868">
    <property type="entry name" value="TusA-like_sf"/>
</dbReference>
<evidence type="ECO:0000256" key="1">
    <source>
        <dbReference type="ARBA" id="ARBA00008984"/>
    </source>
</evidence>
<gene>
    <name evidence="3" type="ORF">OUO13_00260</name>
</gene>
<evidence type="ECO:0000259" key="2">
    <source>
        <dbReference type="PROSITE" id="PS01148"/>
    </source>
</evidence>
<comment type="similarity">
    <text evidence="1">Belongs to the sulfur carrier protein TusA family.</text>
</comment>
<dbReference type="InterPro" id="IPR001455">
    <property type="entry name" value="TusA-like"/>
</dbReference>
<dbReference type="PANTHER" id="PTHR33279:SF2">
    <property type="entry name" value="SULFUR CARRIER PROTEIN TUSA"/>
    <property type="match status" value="1"/>
</dbReference>
<dbReference type="EMBL" id="JAPNOA010000003">
    <property type="protein sequence ID" value="MCY0963624.1"/>
    <property type="molecule type" value="Genomic_DNA"/>
</dbReference>
<sequence>MSNSIPFDRFLDAEGQPCPLPLLKTRLQLKSMAPGEVLLVKASDAGSWRDIPRFVETSPHRLLASQEDGKLYSFWIEKGST</sequence>
<dbReference type="Proteomes" id="UP001150830">
    <property type="component" value="Unassembled WGS sequence"/>
</dbReference>
<dbReference type="PROSITE" id="PS01148">
    <property type="entry name" value="UPF0033"/>
    <property type="match status" value="1"/>
</dbReference>
<evidence type="ECO:0000313" key="4">
    <source>
        <dbReference type="Proteomes" id="UP001150830"/>
    </source>
</evidence>
<keyword evidence="4" id="KW-1185">Reference proteome</keyword>
<proteinExistence type="inferred from homology"/>
<dbReference type="CDD" id="cd00291">
    <property type="entry name" value="SirA_YedF_YeeD"/>
    <property type="match status" value="1"/>
</dbReference>
<feature type="domain" description="UPF0033" evidence="2">
    <location>
        <begin position="11"/>
        <end position="35"/>
    </location>
</feature>
<organism evidence="3 4">
    <name type="scientific">Parathalassolituus penaei</name>
    <dbReference type="NCBI Taxonomy" id="2997323"/>
    <lineage>
        <taxon>Bacteria</taxon>
        <taxon>Pseudomonadati</taxon>
        <taxon>Pseudomonadota</taxon>
        <taxon>Gammaproteobacteria</taxon>
        <taxon>Oceanospirillales</taxon>
        <taxon>Oceanospirillaceae</taxon>
        <taxon>Parathalassolituus</taxon>
    </lineage>
</organism>
<reference evidence="3" key="1">
    <citation type="submission" date="2022-11" db="EMBL/GenBank/DDBJ databases">
        <title>Parathalassolutuus dongxingensis gen. nov., sp. nov., a novel member of family Oceanospirillaceae isolated from a coastal shrimp pond in Guangxi, China.</title>
        <authorList>
            <person name="Chen H."/>
        </authorList>
    </citation>
    <scope>NUCLEOTIDE SEQUENCE</scope>
    <source>
        <strain evidence="3">G-43</strain>
    </source>
</reference>
<dbReference type="SUPFAM" id="SSF64307">
    <property type="entry name" value="SirA-like"/>
    <property type="match status" value="1"/>
</dbReference>
<dbReference type="AlphaFoldDB" id="A0A9X3IRA3"/>
<name>A0A9X3IRA3_9GAMM</name>
<dbReference type="Pfam" id="PF01206">
    <property type="entry name" value="TusA"/>
    <property type="match status" value="1"/>
</dbReference>
<dbReference type="Gene3D" id="3.30.110.40">
    <property type="entry name" value="TusA-like domain"/>
    <property type="match status" value="1"/>
</dbReference>
<dbReference type="PANTHER" id="PTHR33279">
    <property type="entry name" value="SULFUR CARRIER PROTEIN YEDF-RELATED"/>
    <property type="match status" value="1"/>
</dbReference>